<sequence>MTVASGVRSAAPAGPSDVEGQQQDSTTWRWLQFLGLLGLCAAYLQGGLNKLVDFPGAVAEAAHFGLPFPPVTAAATILVELAASGLILSGRLRWLGALVLCAFTLAATIIANRYWDLPNGQERFMTANSFYEHLGLAGAFLLVALWDRRDATTRMGRH</sequence>
<evidence type="ECO:0000256" key="2">
    <source>
        <dbReference type="ARBA" id="ARBA00022692"/>
    </source>
</evidence>
<evidence type="ECO:0000256" key="1">
    <source>
        <dbReference type="ARBA" id="ARBA00004141"/>
    </source>
</evidence>
<proteinExistence type="predicted"/>
<evidence type="ECO:0000256" key="4">
    <source>
        <dbReference type="ARBA" id="ARBA00023136"/>
    </source>
</evidence>
<keyword evidence="8" id="KW-1185">Reference proteome</keyword>
<evidence type="ECO:0000256" key="5">
    <source>
        <dbReference type="SAM" id="MobiDB-lite"/>
    </source>
</evidence>
<evidence type="ECO:0000256" key="6">
    <source>
        <dbReference type="SAM" id="Phobius"/>
    </source>
</evidence>
<keyword evidence="4 6" id="KW-0472">Membrane</keyword>
<evidence type="ECO:0000256" key="3">
    <source>
        <dbReference type="ARBA" id="ARBA00022989"/>
    </source>
</evidence>
<feature type="transmembrane region" description="Helical" evidence="6">
    <location>
        <begin position="95"/>
        <end position="115"/>
    </location>
</feature>
<dbReference type="Proteomes" id="UP000626026">
    <property type="component" value="Unassembled WGS sequence"/>
</dbReference>
<comment type="caution">
    <text evidence="7">The sequence shown here is derived from an EMBL/GenBank/DDBJ whole genome shotgun (WGS) entry which is preliminary data.</text>
</comment>
<keyword evidence="3 6" id="KW-1133">Transmembrane helix</keyword>
<dbReference type="Pfam" id="PF07681">
    <property type="entry name" value="DoxX"/>
    <property type="match status" value="1"/>
</dbReference>
<reference evidence="7 8" key="1">
    <citation type="journal article" date="2013" name="Int. J. Syst. Evol. Microbiol.">
        <title>Roseomonas aerophila sp. nov., isolated from air.</title>
        <authorList>
            <person name="Kim S.J."/>
            <person name="Weon H.Y."/>
            <person name="Ahn J.H."/>
            <person name="Hong S.B."/>
            <person name="Seok S.J."/>
            <person name="Whang K.S."/>
            <person name="Kwon S.W."/>
        </authorList>
    </citation>
    <scope>NUCLEOTIDE SEQUENCE [LARGE SCALE GENOMIC DNA]</scope>
    <source>
        <strain evidence="7 8">NBRC 108923</strain>
    </source>
</reference>
<protein>
    <submittedName>
        <fullName evidence="7">DoxX family protein</fullName>
    </submittedName>
</protein>
<evidence type="ECO:0000313" key="7">
    <source>
        <dbReference type="EMBL" id="MBC9205676.1"/>
    </source>
</evidence>
<dbReference type="EMBL" id="JACTVA010000002">
    <property type="protein sequence ID" value="MBC9205676.1"/>
    <property type="molecule type" value="Genomic_DNA"/>
</dbReference>
<comment type="subcellular location">
    <subcellularLocation>
        <location evidence="1">Membrane</location>
        <topology evidence="1">Multi-pass membrane protein</topology>
    </subcellularLocation>
</comment>
<feature type="transmembrane region" description="Helical" evidence="6">
    <location>
        <begin position="68"/>
        <end position="88"/>
    </location>
</feature>
<evidence type="ECO:0000313" key="8">
    <source>
        <dbReference type="Proteomes" id="UP000626026"/>
    </source>
</evidence>
<gene>
    <name evidence="7" type="ORF">IBL26_02410</name>
</gene>
<organism evidence="7 8">
    <name type="scientific">Teichococcus aerophilus</name>
    <dbReference type="NCBI Taxonomy" id="1224513"/>
    <lineage>
        <taxon>Bacteria</taxon>
        <taxon>Pseudomonadati</taxon>
        <taxon>Pseudomonadota</taxon>
        <taxon>Alphaproteobacteria</taxon>
        <taxon>Acetobacterales</taxon>
        <taxon>Roseomonadaceae</taxon>
        <taxon>Roseomonas</taxon>
    </lineage>
</organism>
<accession>A0ABR7RH22</accession>
<name>A0ABR7RH22_9PROT</name>
<feature type="region of interest" description="Disordered" evidence="5">
    <location>
        <begin position="1"/>
        <end position="22"/>
    </location>
</feature>
<feature type="transmembrane region" description="Helical" evidence="6">
    <location>
        <begin position="130"/>
        <end position="147"/>
    </location>
</feature>
<keyword evidence="2 6" id="KW-0812">Transmembrane</keyword>
<dbReference type="InterPro" id="IPR032808">
    <property type="entry name" value="DoxX"/>
</dbReference>
<feature type="transmembrane region" description="Helical" evidence="6">
    <location>
        <begin position="30"/>
        <end position="48"/>
    </location>
</feature>